<reference evidence="2 3" key="1">
    <citation type="submission" date="2019-03" db="EMBL/GenBank/DDBJ databases">
        <title>First draft genome of Liparis tanakae, snailfish: a comprehensive survey of snailfish specific genes.</title>
        <authorList>
            <person name="Kim W."/>
            <person name="Song I."/>
            <person name="Jeong J.-H."/>
            <person name="Kim D."/>
            <person name="Kim S."/>
            <person name="Ryu S."/>
            <person name="Song J.Y."/>
            <person name="Lee S.K."/>
        </authorList>
    </citation>
    <scope>NUCLEOTIDE SEQUENCE [LARGE SCALE GENOMIC DNA]</scope>
    <source>
        <tissue evidence="2">Muscle</tissue>
    </source>
</reference>
<name>A0A4Z2EUF2_9TELE</name>
<evidence type="ECO:0000313" key="3">
    <source>
        <dbReference type="Proteomes" id="UP000314294"/>
    </source>
</evidence>
<comment type="caution">
    <text evidence="2">The sequence shown here is derived from an EMBL/GenBank/DDBJ whole genome shotgun (WGS) entry which is preliminary data.</text>
</comment>
<dbReference type="Proteomes" id="UP000314294">
    <property type="component" value="Unassembled WGS sequence"/>
</dbReference>
<proteinExistence type="predicted"/>
<feature type="region of interest" description="Disordered" evidence="1">
    <location>
        <begin position="1"/>
        <end position="59"/>
    </location>
</feature>
<protein>
    <submittedName>
        <fullName evidence="2">Uncharacterized protein</fullName>
    </submittedName>
</protein>
<sequence>MDSPGSPCQGVSVADPSWVSAGPRRVQGHRGDRTVPAPSDLVKCHRGNKGQMKKAALPF</sequence>
<keyword evidence="3" id="KW-1185">Reference proteome</keyword>
<accession>A0A4Z2EUF2</accession>
<evidence type="ECO:0000256" key="1">
    <source>
        <dbReference type="SAM" id="MobiDB-lite"/>
    </source>
</evidence>
<dbReference type="EMBL" id="SRLO01002677">
    <property type="protein sequence ID" value="TNN32475.1"/>
    <property type="molecule type" value="Genomic_DNA"/>
</dbReference>
<organism evidence="2 3">
    <name type="scientific">Liparis tanakae</name>
    <name type="common">Tanaka's snailfish</name>
    <dbReference type="NCBI Taxonomy" id="230148"/>
    <lineage>
        <taxon>Eukaryota</taxon>
        <taxon>Metazoa</taxon>
        <taxon>Chordata</taxon>
        <taxon>Craniata</taxon>
        <taxon>Vertebrata</taxon>
        <taxon>Euteleostomi</taxon>
        <taxon>Actinopterygii</taxon>
        <taxon>Neopterygii</taxon>
        <taxon>Teleostei</taxon>
        <taxon>Neoteleostei</taxon>
        <taxon>Acanthomorphata</taxon>
        <taxon>Eupercaria</taxon>
        <taxon>Perciformes</taxon>
        <taxon>Cottioidei</taxon>
        <taxon>Cottales</taxon>
        <taxon>Liparidae</taxon>
        <taxon>Liparis</taxon>
    </lineage>
</organism>
<gene>
    <name evidence="2" type="ORF">EYF80_057364</name>
</gene>
<evidence type="ECO:0000313" key="2">
    <source>
        <dbReference type="EMBL" id="TNN32475.1"/>
    </source>
</evidence>
<dbReference type="AlphaFoldDB" id="A0A4Z2EUF2"/>